<dbReference type="NCBIfam" id="TIGR01558">
    <property type="entry name" value="sm_term_P27"/>
    <property type="match status" value="1"/>
</dbReference>
<keyword evidence="1" id="KW-0614">Plasmid</keyword>
<gene>
    <name evidence="1" type="ORF">FQB35_15425</name>
</gene>
<dbReference type="EMBL" id="CP042244">
    <property type="protein sequence ID" value="QEK13717.1"/>
    <property type="molecule type" value="Genomic_DNA"/>
</dbReference>
<dbReference type="KEGG" id="crs:FQB35_15425"/>
<proteinExistence type="predicted"/>
<organism evidence="1 2">
    <name type="scientific">Crassaminicella thermophila</name>
    <dbReference type="NCBI Taxonomy" id="2599308"/>
    <lineage>
        <taxon>Bacteria</taxon>
        <taxon>Bacillati</taxon>
        <taxon>Bacillota</taxon>
        <taxon>Clostridia</taxon>
        <taxon>Eubacteriales</taxon>
        <taxon>Clostridiaceae</taxon>
        <taxon>Crassaminicella</taxon>
    </lineage>
</organism>
<dbReference type="AlphaFoldDB" id="A0A5C0SJ42"/>
<geneLocation type="plasmid" evidence="2">
    <name>pct01</name>
</geneLocation>
<dbReference type="RefSeq" id="WP_148810889.1">
    <property type="nucleotide sequence ID" value="NZ_CP042244.1"/>
</dbReference>
<protein>
    <submittedName>
        <fullName evidence="1">Phage terminase small subunit P27 family</fullName>
    </submittedName>
</protein>
<accession>A0A5C0SJ42</accession>
<dbReference type="Pfam" id="PF05119">
    <property type="entry name" value="Terminase_4"/>
    <property type="match status" value="1"/>
</dbReference>
<dbReference type="Proteomes" id="UP000324646">
    <property type="component" value="Plasmid pCT01"/>
</dbReference>
<evidence type="ECO:0000313" key="1">
    <source>
        <dbReference type="EMBL" id="QEK13717.1"/>
    </source>
</evidence>
<name>A0A5C0SJ42_CRATE</name>
<dbReference type="InterPro" id="IPR006448">
    <property type="entry name" value="Phage_term_ssu_P27"/>
</dbReference>
<reference evidence="1 2" key="1">
    <citation type="submission" date="2019-07" db="EMBL/GenBank/DDBJ databases">
        <title>Complete genome of Crassaminicella thermophila SY095.</title>
        <authorList>
            <person name="Li X."/>
        </authorList>
    </citation>
    <scope>NUCLEOTIDE SEQUENCE [LARGE SCALE GENOMIC DNA]</scope>
    <source>
        <strain evidence="1 2">SY095</strain>
        <plasmid evidence="2">pct01</plasmid>
    </source>
</reference>
<evidence type="ECO:0000313" key="2">
    <source>
        <dbReference type="Proteomes" id="UP000324646"/>
    </source>
</evidence>
<dbReference type="OrthoDB" id="3035360at2"/>
<sequence length="153" mass="17431">MARPSKSIKTMSKNLTKEERAIRLETEEKLRGGADKISPPKHLNARQKKIFNYIVEELEASGILGNLDIYILGACAIAIDRLQQIEKMINKDIKMLMNKDLMRAKEKYTKDFFRCCNELSLSPQSRAKLGNINLQAKQQQEDPLLRVLAGGKE</sequence>
<keyword evidence="2" id="KW-1185">Reference proteome</keyword>